<proteinExistence type="predicted"/>
<sequence length="109" mass="11625">PLKPYGVRVCGRCRKPLGDTIHPFASEPKPGCDPVTNTFCIESNDFAVLAQRLVRAGVQVGQLGANRLDRQGRIGCGLALHRQQIRCDADGGHHGDALDALGVRAVLDA</sequence>
<evidence type="ECO:0000313" key="1">
    <source>
        <dbReference type="EMBL" id="OMP13985.1"/>
    </source>
</evidence>
<dbReference type="AlphaFoldDB" id="A0A1R3L3R2"/>
<feature type="non-terminal residue" evidence="1">
    <location>
        <position position="1"/>
    </location>
</feature>
<accession>A0A1R3L3R2</accession>
<gene>
    <name evidence="1" type="ORF">COLO4_00501</name>
</gene>
<protein>
    <submittedName>
        <fullName evidence="1">Pentatricopeptide repeat-containing protein</fullName>
    </submittedName>
</protein>
<dbReference type="EMBL" id="AWUE01002606">
    <property type="protein sequence ID" value="OMP13985.1"/>
    <property type="molecule type" value="Genomic_DNA"/>
</dbReference>
<dbReference type="Proteomes" id="UP000187203">
    <property type="component" value="Unassembled WGS sequence"/>
</dbReference>
<feature type="non-terminal residue" evidence="1">
    <location>
        <position position="109"/>
    </location>
</feature>
<name>A0A1R3L3R2_9ROSI</name>
<reference evidence="2" key="1">
    <citation type="submission" date="2013-09" db="EMBL/GenBank/DDBJ databases">
        <title>Corchorus olitorius genome sequencing.</title>
        <authorList>
            <person name="Alam M."/>
            <person name="Haque M.S."/>
            <person name="Islam M.S."/>
            <person name="Emdad E.M."/>
            <person name="Islam M.M."/>
            <person name="Ahmed B."/>
            <person name="Halim A."/>
            <person name="Hossen Q.M.M."/>
            <person name="Hossain M.Z."/>
            <person name="Ahmed R."/>
            <person name="Khan M.M."/>
            <person name="Islam R."/>
            <person name="Rashid M.M."/>
            <person name="Khan S.A."/>
            <person name="Rahman M.S."/>
            <person name="Alam M."/>
            <person name="Yahiya A.S."/>
            <person name="Khan M.S."/>
            <person name="Azam M.S."/>
            <person name="Haque T."/>
            <person name="Lashkar M.Z.H."/>
            <person name="Akhand A.I."/>
            <person name="Morshed G."/>
            <person name="Roy S."/>
            <person name="Uddin K.S."/>
            <person name="Rabeya T."/>
            <person name="Hossain A.S."/>
            <person name="Chowdhury A."/>
            <person name="Snigdha A.R."/>
            <person name="Mortoza M.S."/>
            <person name="Matin S.A."/>
            <person name="Hoque S.M.E."/>
            <person name="Islam M.K."/>
            <person name="Roy D.K."/>
            <person name="Haider R."/>
            <person name="Moosa M.M."/>
            <person name="Elias S.M."/>
            <person name="Hasan A.M."/>
            <person name="Jahan S."/>
            <person name="Shafiuddin M."/>
            <person name="Mahmood N."/>
            <person name="Shommy N.S."/>
        </authorList>
    </citation>
    <scope>NUCLEOTIDE SEQUENCE [LARGE SCALE GENOMIC DNA]</scope>
    <source>
        <strain evidence="2">cv. O-4</strain>
    </source>
</reference>
<comment type="caution">
    <text evidence="1">The sequence shown here is derived from an EMBL/GenBank/DDBJ whole genome shotgun (WGS) entry which is preliminary data.</text>
</comment>
<organism evidence="1 2">
    <name type="scientific">Corchorus olitorius</name>
    <dbReference type="NCBI Taxonomy" id="93759"/>
    <lineage>
        <taxon>Eukaryota</taxon>
        <taxon>Viridiplantae</taxon>
        <taxon>Streptophyta</taxon>
        <taxon>Embryophyta</taxon>
        <taxon>Tracheophyta</taxon>
        <taxon>Spermatophyta</taxon>
        <taxon>Magnoliopsida</taxon>
        <taxon>eudicotyledons</taxon>
        <taxon>Gunneridae</taxon>
        <taxon>Pentapetalae</taxon>
        <taxon>rosids</taxon>
        <taxon>malvids</taxon>
        <taxon>Malvales</taxon>
        <taxon>Malvaceae</taxon>
        <taxon>Grewioideae</taxon>
        <taxon>Apeibeae</taxon>
        <taxon>Corchorus</taxon>
    </lineage>
</organism>
<keyword evidence="2" id="KW-1185">Reference proteome</keyword>
<evidence type="ECO:0000313" key="2">
    <source>
        <dbReference type="Proteomes" id="UP000187203"/>
    </source>
</evidence>